<keyword evidence="3 6" id="KW-0732">Signal</keyword>
<dbReference type="InterPro" id="IPR014755">
    <property type="entry name" value="Cu-Rt/internalin_Ig-like"/>
</dbReference>
<evidence type="ECO:0000256" key="6">
    <source>
        <dbReference type="SAM" id="SignalP"/>
    </source>
</evidence>
<evidence type="ECO:0000256" key="1">
    <source>
        <dbReference type="ARBA" id="ARBA00004418"/>
    </source>
</evidence>
<feature type="chain" id="PRO_5045267776" evidence="6">
    <location>
        <begin position="23"/>
        <end position="125"/>
    </location>
</feature>
<dbReference type="Pfam" id="PF04234">
    <property type="entry name" value="CopC"/>
    <property type="match status" value="1"/>
</dbReference>
<feature type="signal peptide" evidence="6">
    <location>
        <begin position="1"/>
        <end position="22"/>
    </location>
</feature>
<gene>
    <name evidence="8" type="primary">copC</name>
    <name evidence="8" type="ORF">NCF85_08100</name>
</gene>
<keyword evidence="9" id="KW-1185">Reference proteome</keyword>
<dbReference type="Proteomes" id="UP001056619">
    <property type="component" value="Chromosome"/>
</dbReference>
<dbReference type="InterPro" id="IPR007348">
    <property type="entry name" value="CopC_dom"/>
</dbReference>
<accession>A0ABY4U5I1</accession>
<evidence type="ECO:0000256" key="5">
    <source>
        <dbReference type="ARBA" id="ARBA00023008"/>
    </source>
</evidence>
<reference evidence="8 9" key="1">
    <citation type="submission" date="2022-06" db="EMBL/GenBank/DDBJ databases">
        <authorList>
            <person name="Liu G."/>
        </authorList>
    </citation>
    <scope>NUCLEOTIDE SEQUENCE [LARGE SCALE GENOMIC DNA]</scope>
    <source>
        <strain evidence="8 9">E4</strain>
    </source>
</reference>
<comment type="subcellular location">
    <subcellularLocation>
        <location evidence="1">Periplasm</location>
    </subcellularLocation>
</comment>
<evidence type="ECO:0000256" key="4">
    <source>
        <dbReference type="ARBA" id="ARBA00022764"/>
    </source>
</evidence>
<organism evidence="8 9">
    <name type="scientific">Qipengyuania citrea</name>
    <dbReference type="NCBI Taxonomy" id="225971"/>
    <lineage>
        <taxon>Bacteria</taxon>
        <taxon>Pseudomonadati</taxon>
        <taxon>Pseudomonadota</taxon>
        <taxon>Alphaproteobacteria</taxon>
        <taxon>Sphingomonadales</taxon>
        <taxon>Erythrobacteraceae</taxon>
        <taxon>Qipengyuania</taxon>
    </lineage>
</organism>
<evidence type="ECO:0000256" key="3">
    <source>
        <dbReference type="ARBA" id="ARBA00022729"/>
    </source>
</evidence>
<evidence type="ECO:0000259" key="7">
    <source>
        <dbReference type="Pfam" id="PF04234"/>
    </source>
</evidence>
<dbReference type="RefSeq" id="WP_222828732.1">
    <property type="nucleotide sequence ID" value="NZ_CP098494.1"/>
</dbReference>
<keyword evidence="4" id="KW-0574">Periplasm</keyword>
<evidence type="ECO:0000313" key="8">
    <source>
        <dbReference type="EMBL" id="USA60086.1"/>
    </source>
</evidence>
<proteinExistence type="inferred from homology"/>
<dbReference type="SUPFAM" id="SSF81296">
    <property type="entry name" value="E set domains"/>
    <property type="match status" value="1"/>
</dbReference>
<evidence type="ECO:0000256" key="2">
    <source>
        <dbReference type="ARBA" id="ARBA00010509"/>
    </source>
</evidence>
<dbReference type="NCBIfam" id="NF033814">
    <property type="entry name" value="copper_CopC"/>
    <property type="match status" value="1"/>
</dbReference>
<sequence>MRPIYVSLAAALLVSLPAAALAHAKLISTTPTAGATVAKPGKVELKFNEKLIAATVKTEIVMTGMPGMKDHPPMKINHTYKMGKDGKSMILLPKRPLSSGTYQVSWSAAGTDTHRMGSEFSFTVK</sequence>
<name>A0ABY4U5I1_9SPHN</name>
<dbReference type="InterPro" id="IPR047685">
    <property type="entry name" value="CopC-like"/>
</dbReference>
<dbReference type="EMBL" id="CP098494">
    <property type="protein sequence ID" value="USA60086.1"/>
    <property type="molecule type" value="Genomic_DNA"/>
</dbReference>
<keyword evidence="5" id="KW-0186">Copper</keyword>
<evidence type="ECO:0000313" key="9">
    <source>
        <dbReference type="Proteomes" id="UP001056619"/>
    </source>
</evidence>
<comment type="similarity">
    <text evidence="2">Belongs to the CopC family.</text>
</comment>
<feature type="domain" description="CopC" evidence="7">
    <location>
        <begin position="23"/>
        <end position="124"/>
    </location>
</feature>
<protein>
    <submittedName>
        <fullName evidence="8">Copper homeostasis periplasmic binding protein CopC</fullName>
    </submittedName>
</protein>
<dbReference type="Gene3D" id="2.60.40.1220">
    <property type="match status" value="1"/>
</dbReference>
<dbReference type="InterPro" id="IPR014756">
    <property type="entry name" value="Ig_E-set"/>
</dbReference>